<dbReference type="OrthoDB" id="611530at2759"/>
<dbReference type="AlphaFoldDB" id="A0A5J9T7I2"/>
<keyword evidence="2" id="KW-1185">Reference proteome</keyword>
<comment type="caution">
    <text evidence="1">The sequence shown here is derived from an EMBL/GenBank/DDBJ whole genome shotgun (WGS) entry which is preliminary data.</text>
</comment>
<dbReference type="Gramene" id="TVU07322">
    <property type="protein sequence ID" value="TVU07322"/>
    <property type="gene ID" value="EJB05_47372"/>
</dbReference>
<gene>
    <name evidence="1" type="ORF">EJB05_47372</name>
</gene>
<dbReference type="Proteomes" id="UP000324897">
    <property type="component" value="Unassembled WGS sequence"/>
</dbReference>
<protein>
    <submittedName>
        <fullName evidence="1">Uncharacterized protein</fullName>
    </submittedName>
</protein>
<dbReference type="EMBL" id="RWGY01000045">
    <property type="protein sequence ID" value="TVU07322.1"/>
    <property type="molecule type" value="Genomic_DNA"/>
</dbReference>
<feature type="non-terminal residue" evidence="1">
    <location>
        <position position="1"/>
    </location>
</feature>
<sequence length="92" mass="10152">MEKVEVTMKLSTFIMVGLILINLRTCVSRDISNDYISHETGVPQKEIHSLMAGTDGRTGPPSIDHQCPLGTYPNCQGVSQNKEDGEDAVWFV</sequence>
<proteinExistence type="predicted"/>
<evidence type="ECO:0000313" key="2">
    <source>
        <dbReference type="Proteomes" id="UP000324897"/>
    </source>
</evidence>
<reference evidence="1 2" key="1">
    <citation type="journal article" date="2019" name="Sci. Rep.">
        <title>A high-quality genome of Eragrostis curvula grass provides insights into Poaceae evolution and supports new strategies to enhance forage quality.</title>
        <authorList>
            <person name="Carballo J."/>
            <person name="Santos B.A.C.M."/>
            <person name="Zappacosta D."/>
            <person name="Garbus I."/>
            <person name="Selva J.P."/>
            <person name="Gallo C.A."/>
            <person name="Diaz A."/>
            <person name="Albertini E."/>
            <person name="Caccamo M."/>
            <person name="Echenique V."/>
        </authorList>
    </citation>
    <scope>NUCLEOTIDE SEQUENCE [LARGE SCALE GENOMIC DNA]</scope>
    <source>
        <strain evidence="2">cv. Victoria</strain>
        <tissue evidence="1">Leaf</tissue>
    </source>
</reference>
<evidence type="ECO:0000313" key="1">
    <source>
        <dbReference type="EMBL" id="TVU07322.1"/>
    </source>
</evidence>
<organism evidence="1 2">
    <name type="scientific">Eragrostis curvula</name>
    <name type="common">weeping love grass</name>
    <dbReference type="NCBI Taxonomy" id="38414"/>
    <lineage>
        <taxon>Eukaryota</taxon>
        <taxon>Viridiplantae</taxon>
        <taxon>Streptophyta</taxon>
        <taxon>Embryophyta</taxon>
        <taxon>Tracheophyta</taxon>
        <taxon>Spermatophyta</taxon>
        <taxon>Magnoliopsida</taxon>
        <taxon>Liliopsida</taxon>
        <taxon>Poales</taxon>
        <taxon>Poaceae</taxon>
        <taxon>PACMAD clade</taxon>
        <taxon>Chloridoideae</taxon>
        <taxon>Eragrostideae</taxon>
        <taxon>Eragrostidinae</taxon>
        <taxon>Eragrostis</taxon>
    </lineage>
</organism>
<accession>A0A5J9T7I2</accession>
<name>A0A5J9T7I2_9POAL</name>